<comment type="caution">
    <text evidence="1">The sequence shown here is derived from an EMBL/GenBank/DDBJ whole genome shotgun (WGS) entry which is preliminary data.</text>
</comment>
<reference evidence="2" key="1">
    <citation type="journal article" date="2019" name="Int. J. Syst. Evol. Microbiol.">
        <title>The Global Catalogue of Microorganisms (GCM) 10K type strain sequencing project: providing services to taxonomists for standard genome sequencing and annotation.</title>
        <authorList>
            <consortium name="The Broad Institute Genomics Platform"/>
            <consortium name="The Broad Institute Genome Sequencing Center for Infectious Disease"/>
            <person name="Wu L."/>
            <person name="Ma J."/>
        </authorList>
    </citation>
    <scope>NUCLEOTIDE SEQUENCE [LARGE SCALE GENOMIC DNA]</scope>
    <source>
        <strain evidence="2">KCTC 42087</strain>
    </source>
</reference>
<dbReference type="Gene3D" id="3.40.50.1820">
    <property type="entry name" value="alpha/beta hydrolase"/>
    <property type="match status" value="1"/>
</dbReference>
<dbReference type="RefSeq" id="WP_378291439.1">
    <property type="nucleotide sequence ID" value="NZ_JBHSON010000128.1"/>
</dbReference>
<evidence type="ECO:0000313" key="2">
    <source>
        <dbReference type="Proteomes" id="UP001596074"/>
    </source>
</evidence>
<evidence type="ECO:0000313" key="1">
    <source>
        <dbReference type="EMBL" id="MFC5753912.1"/>
    </source>
</evidence>
<name>A0ABW1AHD4_9ACTN</name>
<dbReference type="InterPro" id="IPR029058">
    <property type="entry name" value="AB_hydrolase_fold"/>
</dbReference>
<dbReference type="EMBL" id="JBHSON010000128">
    <property type="protein sequence ID" value="MFC5753912.1"/>
    <property type="molecule type" value="Genomic_DNA"/>
</dbReference>
<keyword evidence="2" id="KW-1185">Reference proteome</keyword>
<gene>
    <name evidence="1" type="ORF">ACFPZN_50555</name>
</gene>
<proteinExistence type="predicted"/>
<protein>
    <submittedName>
        <fullName evidence="1">Alpha/beta fold hydrolase</fullName>
    </submittedName>
</protein>
<accession>A0ABW1AHD4</accession>
<sequence length="293" mass="31230">MVTARVNGLTVGYEVIGEGRPWAITPGGRVARDSPGVRELAEALAERGNRVLIWDRPNTGESDVCFTGSSESAMQADTLAALLAHLDMTPAVIAGGSGGSRVSLLTAARHPGTAAGLALWWISGGVFGLLSIGSYYCAGSIRAAWEGGMEAVAELPEWAEVLERNPANRRRFLDTDPKEFIATLERWLAAYCPRDDEPVPGMSDADAQALDLPALVFRSGASDLHHRRETSEQVAALLPGARLVEPPWGDAEWSERQAARTSGEAPGLFVRWPLLAPVLDTWAREAIPLGAGA</sequence>
<dbReference type="GO" id="GO:0016787">
    <property type="term" value="F:hydrolase activity"/>
    <property type="evidence" value="ECO:0007669"/>
    <property type="project" value="UniProtKB-KW"/>
</dbReference>
<organism evidence="1 2">
    <name type="scientific">Actinomadura rugatobispora</name>
    <dbReference type="NCBI Taxonomy" id="1994"/>
    <lineage>
        <taxon>Bacteria</taxon>
        <taxon>Bacillati</taxon>
        <taxon>Actinomycetota</taxon>
        <taxon>Actinomycetes</taxon>
        <taxon>Streptosporangiales</taxon>
        <taxon>Thermomonosporaceae</taxon>
        <taxon>Actinomadura</taxon>
    </lineage>
</organism>
<dbReference type="Proteomes" id="UP001596074">
    <property type="component" value="Unassembled WGS sequence"/>
</dbReference>
<dbReference type="SUPFAM" id="SSF53474">
    <property type="entry name" value="alpha/beta-Hydrolases"/>
    <property type="match status" value="1"/>
</dbReference>
<keyword evidence="1" id="KW-0378">Hydrolase</keyword>